<dbReference type="Proteomes" id="UP001222800">
    <property type="component" value="Chromosome"/>
</dbReference>
<dbReference type="PROSITE" id="PS01117">
    <property type="entry name" value="HTH_MARR_1"/>
    <property type="match status" value="1"/>
</dbReference>
<dbReference type="PROSITE" id="PS50995">
    <property type="entry name" value="HTH_MARR_2"/>
    <property type="match status" value="1"/>
</dbReference>
<dbReference type="RefSeq" id="WP_277732919.1">
    <property type="nucleotide sequence ID" value="NZ_CP120733.1"/>
</dbReference>
<dbReference type="SUPFAM" id="SSF46785">
    <property type="entry name" value="Winged helix' DNA-binding domain"/>
    <property type="match status" value="1"/>
</dbReference>
<evidence type="ECO:0000259" key="4">
    <source>
        <dbReference type="PROSITE" id="PS50995"/>
    </source>
</evidence>
<gene>
    <name evidence="5" type="ORF">P4S50_02450</name>
</gene>
<keyword evidence="3" id="KW-0804">Transcription</keyword>
<sequence length="143" mass="17050">MFKLDDCVGFITNKVSKKISDVFNEKLSSYEVTRVQWIALYFLGRYEYINQSELAEKMDIKKSTMVRLIDRMEKEGYVRREKDIKDRRITYICLTELGKNRRKELLPFGEEFSDLIVRDISDEDMEVFKKVLNKLVENAQLSE</sequence>
<dbReference type="Pfam" id="PF01047">
    <property type="entry name" value="MarR"/>
    <property type="match status" value="1"/>
</dbReference>
<evidence type="ECO:0000313" key="5">
    <source>
        <dbReference type="EMBL" id="WFD10954.1"/>
    </source>
</evidence>
<dbReference type="EMBL" id="CP120733">
    <property type="protein sequence ID" value="WFD10954.1"/>
    <property type="molecule type" value="Genomic_DNA"/>
</dbReference>
<evidence type="ECO:0000256" key="2">
    <source>
        <dbReference type="ARBA" id="ARBA00023125"/>
    </source>
</evidence>
<name>A0ABY8EH91_9FIRM</name>
<protein>
    <submittedName>
        <fullName evidence="5">MarR family transcriptional regulator</fullName>
    </submittedName>
</protein>
<keyword evidence="6" id="KW-1185">Reference proteome</keyword>
<dbReference type="InterPro" id="IPR036388">
    <property type="entry name" value="WH-like_DNA-bd_sf"/>
</dbReference>
<proteinExistence type="predicted"/>
<dbReference type="Gene3D" id="1.10.10.10">
    <property type="entry name" value="Winged helix-like DNA-binding domain superfamily/Winged helix DNA-binding domain"/>
    <property type="match status" value="1"/>
</dbReference>
<dbReference type="PRINTS" id="PR00598">
    <property type="entry name" value="HTHMARR"/>
</dbReference>
<evidence type="ECO:0000256" key="3">
    <source>
        <dbReference type="ARBA" id="ARBA00023163"/>
    </source>
</evidence>
<dbReference type="PANTHER" id="PTHR42756:SF1">
    <property type="entry name" value="TRANSCRIPTIONAL REPRESSOR OF EMRAB OPERON"/>
    <property type="match status" value="1"/>
</dbReference>
<evidence type="ECO:0000256" key="1">
    <source>
        <dbReference type="ARBA" id="ARBA00023015"/>
    </source>
</evidence>
<keyword evidence="1" id="KW-0805">Transcription regulation</keyword>
<dbReference type="InterPro" id="IPR023187">
    <property type="entry name" value="Tscrpt_reg_MarR-type_CS"/>
</dbReference>
<feature type="domain" description="HTH marR-type" evidence="4">
    <location>
        <begin position="1"/>
        <end position="137"/>
    </location>
</feature>
<dbReference type="PANTHER" id="PTHR42756">
    <property type="entry name" value="TRANSCRIPTIONAL REGULATOR, MARR"/>
    <property type="match status" value="1"/>
</dbReference>
<dbReference type="InterPro" id="IPR036390">
    <property type="entry name" value="WH_DNA-bd_sf"/>
</dbReference>
<reference evidence="5 6" key="1">
    <citation type="submission" date="2023-03" db="EMBL/GenBank/DDBJ databases">
        <title>Complete genome sequence of Tepidibacter sp. SWIR-1, isolated from a deep-sea hydrothermal vent.</title>
        <authorList>
            <person name="Li X."/>
        </authorList>
    </citation>
    <scope>NUCLEOTIDE SEQUENCE [LARGE SCALE GENOMIC DNA]</scope>
    <source>
        <strain evidence="5 6">SWIR-1</strain>
    </source>
</reference>
<dbReference type="SMART" id="SM00347">
    <property type="entry name" value="HTH_MARR"/>
    <property type="match status" value="1"/>
</dbReference>
<dbReference type="InterPro" id="IPR000835">
    <property type="entry name" value="HTH_MarR-typ"/>
</dbReference>
<evidence type="ECO:0000313" key="6">
    <source>
        <dbReference type="Proteomes" id="UP001222800"/>
    </source>
</evidence>
<accession>A0ABY8EH91</accession>
<organism evidence="5 6">
    <name type="scientific">Tepidibacter hydrothermalis</name>
    <dbReference type="NCBI Taxonomy" id="3036126"/>
    <lineage>
        <taxon>Bacteria</taxon>
        <taxon>Bacillati</taxon>
        <taxon>Bacillota</taxon>
        <taxon>Clostridia</taxon>
        <taxon>Peptostreptococcales</taxon>
        <taxon>Peptostreptococcaceae</taxon>
        <taxon>Tepidibacter</taxon>
    </lineage>
</organism>
<keyword evidence="2" id="KW-0238">DNA-binding</keyword>